<reference evidence="2" key="1">
    <citation type="submission" date="2022-11" db="UniProtKB">
        <authorList>
            <consortium name="WormBaseParasite"/>
        </authorList>
    </citation>
    <scope>IDENTIFICATION</scope>
</reference>
<evidence type="ECO:0000313" key="1">
    <source>
        <dbReference type="Proteomes" id="UP000887565"/>
    </source>
</evidence>
<evidence type="ECO:0000313" key="2">
    <source>
        <dbReference type="WBParaSite" id="nRc.2.0.1.t31092-RA"/>
    </source>
</evidence>
<sequence>MDRPLLINQRVRQISQRETFLSAVGKATDRRYKTTASPIVHTFIAQIFYIVQSVRNNFFIGVTRAAYITYRPGRAANSIVVASRLSFLAKAYDSFELRATKFPFRDPNERNCKKYRSSIEFSNGKLVDVRRRLVERFDATTTEQCVNGRSANRRDSIRSCCATKLDRADSHGCQKW</sequence>
<dbReference type="Proteomes" id="UP000887565">
    <property type="component" value="Unplaced"/>
</dbReference>
<keyword evidence="1" id="KW-1185">Reference proteome</keyword>
<name>A0A915JXN0_ROMCU</name>
<dbReference type="WBParaSite" id="nRc.2.0.1.t31092-RA">
    <property type="protein sequence ID" value="nRc.2.0.1.t31092-RA"/>
    <property type="gene ID" value="nRc.2.0.1.g31092"/>
</dbReference>
<proteinExistence type="predicted"/>
<dbReference type="AlphaFoldDB" id="A0A915JXN0"/>
<accession>A0A915JXN0</accession>
<protein>
    <submittedName>
        <fullName evidence="2">Uncharacterized protein</fullName>
    </submittedName>
</protein>
<organism evidence="1 2">
    <name type="scientific">Romanomermis culicivorax</name>
    <name type="common">Nematode worm</name>
    <dbReference type="NCBI Taxonomy" id="13658"/>
    <lineage>
        <taxon>Eukaryota</taxon>
        <taxon>Metazoa</taxon>
        <taxon>Ecdysozoa</taxon>
        <taxon>Nematoda</taxon>
        <taxon>Enoplea</taxon>
        <taxon>Dorylaimia</taxon>
        <taxon>Mermithida</taxon>
        <taxon>Mermithoidea</taxon>
        <taxon>Mermithidae</taxon>
        <taxon>Romanomermis</taxon>
    </lineage>
</organism>